<gene>
    <name evidence="2" type="ORF">RMCN_0810</name>
</gene>
<evidence type="ECO:0000313" key="2">
    <source>
        <dbReference type="EMBL" id="GAT07677.1"/>
    </source>
</evidence>
<proteinExistence type="predicted"/>
<sequence>MQMFTKQTLLQRRRDLAMASESTAPRKSRSGSSNRQRNEQVKLNLLPTERQRLQQLADRGGYQNVQAYIMDKLQPDLALIGGAAAAS</sequence>
<keyword evidence="3" id="KW-1185">Reference proteome</keyword>
<dbReference type="Proteomes" id="UP000069773">
    <property type="component" value="Unassembled WGS sequence"/>
</dbReference>
<comment type="caution">
    <text evidence="2">The sequence shown here is derived from an EMBL/GenBank/DDBJ whole genome shotgun (WGS) entry which is preliminary data.</text>
</comment>
<accession>A0ABQ0KE61</accession>
<feature type="region of interest" description="Disordered" evidence="1">
    <location>
        <begin position="1"/>
        <end position="47"/>
    </location>
</feature>
<name>A0ABQ0KE61_MYCNV</name>
<protein>
    <submittedName>
        <fullName evidence="2">Uncharacterized protein</fullName>
    </submittedName>
</protein>
<evidence type="ECO:0000313" key="3">
    <source>
        <dbReference type="Proteomes" id="UP000069773"/>
    </source>
</evidence>
<feature type="compositionally biased region" description="Polar residues" evidence="1">
    <location>
        <begin position="1"/>
        <end position="10"/>
    </location>
</feature>
<feature type="compositionally biased region" description="Polar residues" evidence="1">
    <location>
        <begin position="20"/>
        <end position="35"/>
    </location>
</feature>
<evidence type="ECO:0000256" key="1">
    <source>
        <dbReference type="SAM" id="MobiDB-lite"/>
    </source>
</evidence>
<dbReference type="EMBL" id="BCTA01000013">
    <property type="protein sequence ID" value="GAT07677.1"/>
    <property type="molecule type" value="Genomic_DNA"/>
</dbReference>
<organism evidence="2 3">
    <name type="scientific">Mycolicibacterium novocastrense</name>
    <name type="common">Mycobacterium novocastrense</name>
    <dbReference type="NCBI Taxonomy" id="59813"/>
    <lineage>
        <taxon>Bacteria</taxon>
        <taxon>Bacillati</taxon>
        <taxon>Actinomycetota</taxon>
        <taxon>Actinomycetes</taxon>
        <taxon>Mycobacteriales</taxon>
        <taxon>Mycobacteriaceae</taxon>
        <taxon>Mycolicibacterium</taxon>
    </lineage>
</organism>
<reference evidence="2 3" key="1">
    <citation type="journal article" date="2016" name="Genome Announc.">
        <title>Draft Genome Sequences of Five Rapidly Growing Mycobacterium Species, M. thermoresistibile, M. fortuitum subsp. acetamidolyticum, M. canariasense, M. brisbanense, and M. novocastrense.</title>
        <authorList>
            <person name="Katahira K."/>
            <person name="Ogura Y."/>
            <person name="Gotoh Y."/>
            <person name="Hayashi T."/>
        </authorList>
    </citation>
    <scope>NUCLEOTIDE SEQUENCE [LARGE SCALE GENOMIC DNA]</scope>
    <source>
        <strain evidence="2 3">JCM18114</strain>
    </source>
</reference>